<dbReference type="PANTHER" id="PTHR43712:SF12">
    <property type="entry name" value="STERIGMATOCYSTIN 8-O-METHYLTRANSFERASE"/>
    <property type="match status" value="1"/>
</dbReference>
<dbReference type="SUPFAM" id="SSF53335">
    <property type="entry name" value="S-adenosyl-L-methionine-dependent methyltransferases"/>
    <property type="match status" value="1"/>
</dbReference>
<evidence type="ECO:0000256" key="1">
    <source>
        <dbReference type="ARBA" id="ARBA00022603"/>
    </source>
</evidence>
<dbReference type="PROSITE" id="PS51683">
    <property type="entry name" value="SAM_OMT_II"/>
    <property type="match status" value="1"/>
</dbReference>
<dbReference type="InterPro" id="IPR016461">
    <property type="entry name" value="COMT-like"/>
</dbReference>
<dbReference type="Proteomes" id="UP000092177">
    <property type="component" value="Chromosome 4"/>
</dbReference>
<keyword evidence="2 6" id="KW-0808">Transferase</keyword>
<dbReference type="RefSeq" id="XP_018158238.1">
    <property type="nucleotide sequence ID" value="XM_018300388.1"/>
</dbReference>
<accession>A0A1B7YC70</accession>
<evidence type="ECO:0000256" key="4">
    <source>
        <dbReference type="SAM" id="MobiDB-lite"/>
    </source>
</evidence>
<reference evidence="7" key="1">
    <citation type="journal article" date="2017" name="BMC Genomics">
        <title>Gapless genome assembly of Colletotrichum higginsianum reveals chromosome structure and association of transposable elements with secondary metabolite gene clusters.</title>
        <authorList>
            <person name="Dallery J.-F."/>
            <person name="Lapalu N."/>
            <person name="Zampounis A."/>
            <person name="Pigne S."/>
            <person name="Luyten I."/>
            <person name="Amselem J."/>
            <person name="Wittenberg A.H.J."/>
            <person name="Zhou S."/>
            <person name="de Queiroz M.V."/>
            <person name="Robin G.P."/>
            <person name="Auger A."/>
            <person name="Hainaut M."/>
            <person name="Henrissat B."/>
            <person name="Kim K.-T."/>
            <person name="Lee Y.-H."/>
            <person name="Lespinet O."/>
            <person name="Schwartz D.C."/>
            <person name="Thon M.R."/>
            <person name="O'Connell R.J."/>
        </authorList>
    </citation>
    <scope>NUCLEOTIDE SEQUENCE [LARGE SCALE GENOMIC DNA]</scope>
    <source>
        <strain evidence="7">IMI 349063</strain>
    </source>
</reference>
<dbReference type="VEuPathDB" id="FungiDB:CH63R_05413"/>
<organism evidence="6 7">
    <name type="scientific">Colletotrichum higginsianum (strain IMI 349063)</name>
    <name type="common">Crucifer anthracnose fungus</name>
    <dbReference type="NCBI Taxonomy" id="759273"/>
    <lineage>
        <taxon>Eukaryota</taxon>
        <taxon>Fungi</taxon>
        <taxon>Dikarya</taxon>
        <taxon>Ascomycota</taxon>
        <taxon>Pezizomycotina</taxon>
        <taxon>Sordariomycetes</taxon>
        <taxon>Hypocreomycetidae</taxon>
        <taxon>Glomerellales</taxon>
        <taxon>Glomerellaceae</taxon>
        <taxon>Colletotrichum</taxon>
        <taxon>Colletotrichum destructivum species complex</taxon>
    </lineage>
</organism>
<evidence type="ECO:0000256" key="2">
    <source>
        <dbReference type="ARBA" id="ARBA00022679"/>
    </source>
</evidence>
<feature type="region of interest" description="Disordered" evidence="4">
    <location>
        <begin position="1"/>
        <end position="20"/>
    </location>
</feature>
<keyword evidence="7" id="KW-1185">Reference proteome</keyword>
<evidence type="ECO:0000256" key="3">
    <source>
        <dbReference type="ARBA" id="ARBA00022691"/>
    </source>
</evidence>
<dbReference type="AlphaFoldDB" id="A0A1B7YC70"/>
<dbReference type="InterPro" id="IPR001077">
    <property type="entry name" value="COMT_C"/>
</dbReference>
<feature type="domain" description="O-methyltransferase C-terminal" evidence="5">
    <location>
        <begin position="294"/>
        <end position="477"/>
    </location>
</feature>
<gene>
    <name evidence="6" type="ORF">CH63R_05413</name>
</gene>
<dbReference type="GO" id="GO:0008171">
    <property type="term" value="F:O-methyltransferase activity"/>
    <property type="evidence" value="ECO:0007669"/>
    <property type="project" value="InterPro"/>
</dbReference>
<dbReference type="EMBL" id="LTAN01000004">
    <property type="protein sequence ID" value="OBR09721.1"/>
    <property type="molecule type" value="Genomic_DNA"/>
</dbReference>
<evidence type="ECO:0000313" key="7">
    <source>
        <dbReference type="Proteomes" id="UP000092177"/>
    </source>
</evidence>
<feature type="compositionally biased region" description="Basic and acidic residues" evidence="4">
    <location>
        <begin position="1"/>
        <end position="10"/>
    </location>
</feature>
<dbReference type="InterPro" id="IPR036390">
    <property type="entry name" value="WH_DNA-bd_sf"/>
</dbReference>
<protein>
    <submittedName>
        <fullName evidence="6">Sterigmatocystin 8-o-methyltransferase</fullName>
    </submittedName>
</protein>
<dbReference type="GeneID" id="28864495"/>
<keyword evidence="3" id="KW-0949">S-adenosyl-L-methionine</keyword>
<evidence type="ECO:0000313" key="6">
    <source>
        <dbReference type="EMBL" id="OBR09721.1"/>
    </source>
</evidence>
<dbReference type="Gene3D" id="1.10.10.10">
    <property type="entry name" value="Winged helix-like DNA-binding domain superfamily/Winged helix DNA-binding domain"/>
    <property type="match status" value="1"/>
</dbReference>
<keyword evidence="1 6" id="KW-0489">Methyltransferase</keyword>
<name>A0A1B7YC70_COLHI</name>
<dbReference type="KEGG" id="chig:CH63R_05413"/>
<proteinExistence type="predicted"/>
<dbReference type="PANTHER" id="PTHR43712">
    <property type="entry name" value="PUTATIVE (AFU_ORTHOLOGUE AFUA_4G14580)-RELATED"/>
    <property type="match status" value="1"/>
</dbReference>
<dbReference type="Gene3D" id="3.40.50.150">
    <property type="entry name" value="Vaccinia Virus protein VP39"/>
    <property type="match status" value="1"/>
</dbReference>
<dbReference type="OrthoDB" id="1606438at2759"/>
<dbReference type="GO" id="GO:0032259">
    <property type="term" value="P:methylation"/>
    <property type="evidence" value="ECO:0007669"/>
    <property type="project" value="UniProtKB-KW"/>
</dbReference>
<dbReference type="InterPro" id="IPR036388">
    <property type="entry name" value="WH-like_DNA-bd_sf"/>
</dbReference>
<sequence length="503" mass="55572">MKDGGSEEIKGPVTPGSSLAVDDVPSHTLFHSEMSASAFVDTPFSSYLSSKMAAPQPTINDLAAKISELSAEFTRFLGENKIPQPTFAADSVTSYDGLTSEAFLLRQKLLDAATDLSYLVSGPSESIFNYTHNCMPDATALNILNHFDFWSVVPLEGSASYADIAKHTDLPEEVVHRVLEHAYTLRIFEETDPTKPLTTRVRHTARSAALAKNGGLRALVAALMNDAGPPMTVLHAALEKFQRGRTELREDMSETAFALYHSGALCGGYGNSWELLENDGEGENKGWRQRNFVQFMNYIKEIFRLEGLVNTAYDWKAAGDLSVVDLGGSGGHDSFVLAKNFPNLKITVQDLPNCQSSFDKNIPEELKGRVAFQAHSFFEPQPLQADLYMIKLILHDWPDAESVKILQGLRPALRPGAKVLFIDYVGKQGDVEENAAAAAALPKSIQQMGTSTDLRMMALFSAKERPVDAWRQLFKKADERYELKRVEANPLSFFVIIEAVWRG</sequence>
<dbReference type="InterPro" id="IPR029063">
    <property type="entry name" value="SAM-dependent_MTases_sf"/>
</dbReference>
<comment type="caution">
    <text evidence="6">The sequence shown here is derived from an EMBL/GenBank/DDBJ whole genome shotgun (WGS) entry which is preliminary data.</text>
</comment>
<dbReference type="Pfam" id="PF00891">
    <property type="entry name" value="Methyltransf_2"/>
    <property type="match status" value="1"/>
</dbReference>
<dbReference type="SUPFAM" id="SSF46785">
    <property type="entry name" value="Winged helix' DNA-binding domain"/>
    <property type="match status" value="1"/>
</dbReference>
<evidence type="ECO:0000259" key="5">
    <source>
        <dbReference type="Pfam" id="PF00891"/>
    </source>
</evidence>